<sequence>MRSFVFNGFDFGALTRAKVVSESALCVKAETARVPRRAGEAVLDVAVPPKVVRMKLFLEPMMKTDANGLDAMRRKLHAALLATEPCEFRYQDNHTYRDALCTDAGAWDTLFEAGVCELGFTMYDPIAYSRVMRTERGTTFEVGGTWKSWPCVEVTADGTGEITVANADAVSAVALEGAFSEGDVVVIDYEHETVRVNGEAASERIALASTFSALRPGVQRFAFSGCTDHKVSFYERWV</sequence>
<dbReference type="EMBL" id="CP072829">
    <property type="protein sequence ID" value="QTU84913.1"/>
    <property type="molecule type" value="Genomic_DNA"/>
</dbReference>
<name>A0A9E6MRW6_9ACTN</name>
<dbReference type="Pfam" id="PF22768">
    <property type="entry name" value="SPP1_Dit"/>
    <property type="match status" value="1"/>
</dbReference>
<organism evidence="3 5">
    <name type="scientific">Xiamenia xianingshaonis</name>
    <dbReference type="NCBI Taxonomy" id="2682776"/>
    <lineage>
        <taxon>Bacteria</taxon>
        <taxon>Bacillati</taxon>
        <taxon>Actinomycetota</taxon>
        <taxon>Coriobacteriia</taxon>
        <taxon>Eggerthellales</taxon>
        <taxon>Eggerthellaceae</taxon>
        <taxon>Xiamenia</taxon>
    </lineage>
</organism>
<feature type="domain" description="Siphovirus-type tail component C-terminal" evidence="1">
    <location>
        <begin position="143"/>
        <end position="237"/>
    </location>
</feature>
<dbReference type="Proteomes" id="UP000671910">
    <property type="component" value="Chromosome"/>
</dbReference>
<dbReference type="Gene3D" id="2.40.30.200">
    <property type="match status" value="1"/>
</dbReference>
<evidence type="ECO:0000259" key="1">
    <source>
        <dbReference type="Pfam" id="PF22768"/>
    </source>
</evidence>
<reference evidence="3" key="2">
    <citation type="submission" date="2021-04" db="EMBL/GenBank/DDBJ databases">
        <title>Novel species in family Eggerthellaceae.</title>
        <authorList>
            <person name="Zhang G."/>
        </authorList>
    </citation>
    <scope>NUCLEOTIDE SEQUENCE</scope>
    <source>
        <strain evidence="3">Zg-886</strain>
    </source>
</reference>
<dbReference type="InterPro" id="IPR054738">
    <property type="entry name" value="Siphovirus-type_tail_C"/>
</dbReference>
<evidence type="ECO:0000313" key="3">
    <source>
        <dbReference type="EMBL" id="QTU84913.1"/>
    </source>
</evidence>
<dbReference type="Gene3D" id="2.60.120.860">
    <property type="match status" value="1"/>
</dbReference>
<dbReference type="Proteomes" id="UP000636394">
    <property type="component" value="Unassembled WGS sequence"/>
</dbReference>
<dbReference type="EMBL" id="WPCR01000007">
    <property type="protein sequence ID" value="NHM14440.1"/>
    <property type="molecule type" value="Genomic_DNA"/>
</dbReference>
<evidence type="ECO:0000313" key="2">
    <source>
        <dbReference type="EMBL" id="NHM14440.1"/>
    </source>
</evidence>
<dbReference type="RefSeq" id="WP_166339677.1">
    <property type="nucleotide sequence ID" value="NZ_CP072829.1"/>
</dbReference>
<evidence type="ECO:0000313" key="4">
    <source>
        <dbReference type="Proteomes" id="UP000636394"/>
    </source>
</evidence>
<gene>
    <name evidence="2" type="ORF">GMI68_06630</name>
    <name evidence="3" type="ORF">J7S26_03110</name>
</gene>
<proteinExistence type="predicted"/>
<reference evidence="2 4" key="1">
    <citation type="submission" date="2019-11" db="EMBL/GenBank/DDBJ databases">
        <title>Eggerthellaceae novel genus isolated from the rectal contents of marmort.</title>
        <authorList>
            <person name="Zhang G."/>
        </authorList>
    </citation>
    <scope>NUCLEOTIDE SEQUENCE [LARGE SCALE GENOMIC DNA]</scope>
    <source>
        <strain evidence="2">Zg-886</strain>
        <strain evidence="4">zg-886</strain>
    </source>
</reference>
<dbReference type="KEGG" id="ebz:J7S26_03110"/>
<accession>A0A9E6MRW6</accession>
<evidence type="ECO:0000313" key="5">
    <source>
        <dbReference type="Proteomes" id="UP000671910"/>
    </source>
</evidence>
<keyword evidence="4" id="KW-1185">Reference proteome</keyword>
<protein>
    <submittedName>
        <fullName evidence="3">Phage tail family protein</fullName>
    </submittedName>
</protein>
<dbReference type="AlphaFoldDB" id="A0A9E6MRW6"/>